<dbReference type="GO" id="GO:0000287">
    <property type="term" value="F:magnesium ion binding"/>
    <property type="evidence" value="ECO:0007669"/>
    <property type="project" value="UniProtKB-UniRule"/>
</dbReference>
<evidence type="ECO:0000256" key="5">
    <source>
        <dbReference type="ARBA" id="ARBA00022598"/>
    </source>
</evidence>
<keyword evidence="4 13" id="KW-0963">Cytoplasm</keyword>
<dbReference type="GO" id="GO:0000049">
    <property type="term" value="F:tRNA binding"/>
    <property type="evidence" value="ECO:0007669"/>
    <property type="project" value="InterPro"/>
</dbReference>
<comment type="catalytic activity">
    <reaction evidence="12 13">
        <text>tRNA(Phe) + L-phenylalanine + ATP = L-phenylalanyl-tRNA(Phe) + AMP + diphosphate + H(+)</text>
        <dbReference type="Rhea" id="RHEA:19413"/>
        <dbReference type="Rhea" id="RHEA-COMP:9668"/>
        <dbReference type="Rhea" id="RHEA-COMP:9699"/>
        <dbReference type="ChEBI" id="CHEBI:15378"/>
        <dbReference type="ChEBI" id="CHEBI:30616"/>
        <dbReference type="ChEBI" id="CHEBI:33019"/>
        <dbReference type="ChEBI" id="CHEBI:58095"/>
        <dbReference type="ChEBI" id="CHEBI:78442"/>
        <dbReference type="ChEBI" id="CHEBI:78531"/>
        <dbReference type="ChEBI" id="CHEBI:456215"/>
        <dbReference type="EC" id="6.1.1.20"/>
    </reaction>
</comment>
<evidence type="ECO:0000256" key="7">
    <source>
        <dbReference type="ARBA" id="ARBA00022741"/>
    </source>
</evidence>
<keyword evidence="7 13" id="KW-0547">Nucleotide-binding</keyword>
<keyword evidence="6 13" id="KW-0479">Metal-binding</keyword>
<dbReference type="Pfam" id="PF01409">
    <property type="entry name" value="tRNA-synt_2d"/>
    <property type="match status" value="1"/>
</dbReference>
<dbReference type="EMBL" id="MHFR01000007">
    <property type="protein sequence ID" value="OGW99434.1"/>
    <property type="molecule type" value="Genomic_DNA"/>
</dbReference>
<comment type="cofactor">
    <cofactor evidence="13">
        <name>Mg(2+)</name>
        <dbReference type="ChEBI" id="CHEBI:18420"/>
    </cofactor>
    <text evidence="13">Binds 2 magnesium ions per tetramer.</text>
</comment>
<dbReference type="PANTHER" id="PTHR11538">
    <property type="entry name" value="PHENYLALANYL-TRNA SYNTHETASE"/>
    <property type="match status" value="1"/>
</dbReference>
<evidence type="ECO:0000256" key="12">
    <source>
        <dbReference type="ARBA" id="ARBA00049255"/>
    </source>
</evidence>
<dbReference type="EC" id="6.1.1.20" evidence="13"/>
<dbReference type="InterPro" id="IPR004529">
    <property type="entry name" value="Phe-tRNA-synth_IIc_asu"/>
</dbReference>
<keyword evidence="5 13" id="KW-0436">Ligase</keyword>
<dbReference type="PROSITE" id="PS50862">
    <property type="entry name" value="AA_TRNA_LIGASE_II"/>
    <property type="match status" value="1"/>
</dbReference>
<dbReference type="Gene3D" id="3.30.930.10">
    <property type="entry name" value="Bira Bifunctional Protein, Domain 2"/>
    <property type="match status" value="1"/>
</dbReference>
<protein>
    <recommendedName>
        <fullName evidence="13">Phenylalanine--tRNA ligase alpha subunit</fullName>
        <ecNumber evidence="13">6.1.1.20</ecNumber>
    </recommendedName>
    <alternativeName>
        <fullName evidence="13">Phenylalanyl-tRNA synthetase alpha subunit</fullName>
        <shortName evidence="13">PheRS</shortName>
    </alternativeName>
</protein>
<feature type="domain" description="Aminoacyl-transfer RNA synthetases class-II family profile" evidence="14">
    <location>
        <begin position="111"/>
        <end position="302"/>
    </location>
</feature>
<dbReference type="GO" id="GO:0005737">
    <property type="term" value="C:cytoplasm"/>
    <property type="evidence" value="ECO:0007669"/>
    <property type="project" value="UniProtKB-SubCell"/>
</dbReference>
<evidence type="ECO:0000313" key="15">
    <source>
        <dbReference type="EMBL" id="OGW99434.1"/>
    </source>
</evidence>
<dbReference type="GO" id="GO:0004826">
    <property type="term" value="F:phenylalanine-tRNA ligase activity"/>
    <property type="evidence" value="ECO:0007669"/>
    <property type="project" value="UniProtKB-UniRule"/>
</dbReference>
<evidence type="ECO:0000256" key="1">
    <source>
        <dbReference type="ARBA" id="ARBA00004496"/>
    </source>
</evidence>
<comment type="subcellular location">
    <subcellularLocation>
        <location evidence="1 13">Cytoplasm</location>
    </subcellularLocation>
</comment>
<evidence type="ECO:0000256" key="8">
    <source>
        <dbReference type="ARBA" id="ARBA00022840"/>
    </source>
</evidence>
<evidence type="ECO:0000256" key="3">
    <source>
        <dbReference type="ARBA" id="ARBA00011209"/>
    </source>
</evidence>
<dbReference type="CDD" id="cd00496">
    <property type="entry name" value="PheRS_alpha_core"/>
    <property type="match status" value="1"/>
</dbReference>
<sequence length="323" mass="37166">MTDLSSLQKEIQEKLTQVHDPKVLEELRVEYLGRKGKIADLFKNIATLPNEEKRQFGQALNQLKEFAEQAFSEKTASLENQGAKTDQSFDPTLPGVSTKLGKLHPITRTIREISDIFVRLGFEVVDGREIETEFYNFTALNIPLDHPSRDAFDTFYTEQGHLLRSQTSTVQIRMMQSRKPPLRIIAPGRVYRPDTMDASHSFMFHQIEGLMVDDRTTFSDLKGVLHVFLRTLFGDDVKMRFRPHFFPFTEPSVEVDVNWGKGWLELLGAGQVDPAVFKEVGYHPNKVQGFAFGLGVERIAMLKYGIKDIRLFYENDLRFLKQF</sequence>
<keyword evidence="9 13" id="KW-0460">Magnesium</keyword>
<evidence type="ECO:0000256" key="10">
    <source>
        <dbReference type="ARBA" id="ARBA00022917"/>
    </source>
</evidence>
<dbReference type="GO" id="GO:0005524">
    <property type="term" value="F:ATP binding"/>
    <property type="evidence" value="ECO:0007669"/>
    <property type="project" value="UniProtKB-UniRule"/>
</dbReference>
<gene>
    <name evidence="13" type="primary">pheS</name>
    <name evidence="15" type="ORF">A3G33_00885</name>
</gene>
<dbReference type="InterPro" id="IPR004188">
    <property type="entry name" value="Phe-tRNA_ligase_II_N"/>
</dbReference>
<dbReference type="AlphaFoldDB" id="A0A1G1L2S6"/>
<feature type="binding site" evidence="13">
    <location>
        <position position="250"/>
    </location>
    <ligand>
        <name>Mg(2+)</name>
        <dbReference type="ChEBI" id="CHEBI:18420"/>
        <note>shared with beta subunit</note>
    </ligand>
</feature>
<evidence type="ECO:0000256" key="13">
    <source>
        <dbReference type="HAMAP-Rule" id="MF_00281"/>
    </source>
</evidence>
<comment type="caution">
    <text evidence="15">The sequence shown here is derived from an EMBL/GenBank/DDBJ whole genome shotgun (WGS) entry which is preliminary data.</text>
</comment>
<evidence type="ECO:0000256" key="9">
    <source>
        <dbReference type="ARBA" id="ARBA00022842"/>
    </source>
</evidence>
<dbReference type="InterPro" id="IPR045864">
    <property type="entry name" value="aa-tRNA-synth_II/BPL/LPL"/>
</dbReference>
<name>A0A1G1L2S6_9BACT</name>
<dbReference type="InterPro" id="IPR006195">
    <property type="entry name" value="aa-tRNA-synth_II"/>
</dbReference>
<keyword evidence="10 13" id="KW-0648">Protein biosynthesis</keyword>
<evidence type="ECO:0000259" key="14">
    <source>
        <dbReference type="PROSITE" id="PS50862"/>
    </source>
</evidence>
<dbReference type="InterPro" id="IPR010978">
    <property type="entry name" value="tRNA-bd_arm"/>
</dbReference>
<evidence type="ECO:0000256" key="2">
    <source>
        <dbReference type="ARBA" id="ARBA00010207"/>
    </source>
</evidence>
<dbReference type="GO" id="GO:0006432">
    <property type="term" value="P:phenylalanyl-tRNA aminoacylation"/>
    <property type="evidence" value="ECO:0007669"/>
    <property type="project" value="UniProtKB-UniRule"/>
</dbReference>
<dbReference type="InterPro" id="IPR022911">
    <property type="entry name" value="Phe_tRNA_ligase_alpha1_bac"/>
</dbReference>
<evidence type="ECO:0000256" key="11">
    <source>
        <dbReference type="ARBA" id="ARBA00023146"/>
    </source>
</evidence>
<evidence type="ECO:0000313" key="16">
    <source>
        <dbReference type="Proteomes" id="UP000178187"/>
    </source>
</evidence>
<dbReference type="Proteomes" id="UP000178187">
    <property type="component" value="Unassembled WGS sequence"/>
</dbReference>
<organism evidence="15 16">
    <name type="scientific">Candidatus Danuiimicrobium aquiferis</name>
    <dbReference type="NCBI Taxonomy" id="1801832"/>
    <lineage>
        <taxon>Bacteria</taxon>
        <taxon>Pseudomonadati</taxon>
        <taxon>Candidatus Omnitrophota</taxon>
        <taxon>Candidatus Danuiimicrobium</taxon>
    </lineage>
</organism>
<proteinExistence type="inferred from homology"/>
<dbReference type="SUPFAM" id="SSF55681">
    <property type="entry name" value="Class II aaRS and biotin synthetases"/>
    <property type="match status" value="1"/>
</dbReference>
<dbReference type="Pfam" id="PF02912">
    <property type="entry name" value="Phe_tRNA-synt_N"/>
    <property type="match status" value="1"/>
</dbReference>
<comment type="subunit">
    <text evidence="3 13">Tetramer of two alpha and two beta subunits.</text>
</comment>
<reference evidence="15 16" key="1">
    <citation type="journal article" date="2016" name="Nat. Commun.">
        <title>Thousands of microbial genomes shed light on interconnected biogeochemical processes in an aquifer system.</title>
        <authorList>
            <person name="Anantharaman K."/>
            <person name="Brown C.T."/>
            <person name="Hug L.A."/>
            <person name="Sharon I."/>
            <person name="Castelle C.J."/>
            <person name="Probst A.J."/>
            <person name="Thomas B.C."/>
            <person name="Singh A."/>
            <person name="Wilkins M.J."/>
            <person name="Karaoz U."/>
            <person name="Brodie E.L."/>
            <person name="Williams K.H."/>
            <person name="Hubbard S.S."/>
            <person name="Banfield J.F."/>
        </authorList>
    </citation>
    <scope>NUCLEOTIDE SEQUENCE [LARGE SCALE GENOMIC DNA]</scope>
</reference>
<comment type="similarity">
    <text evidence="2 13">Belongs to the class-II aminoacyl-tRNA synthetase family. Phe-tRNA synthetase alpha subunit type 1 subfamily.</text>
</comment>
<dbReference type="NCBIfam" id="TIGR00468">
    <property type="entry name" value="pheS"/>
    <property type="match status" value="1"/>
</dbReference>
<evidence type="ECO:0000256" key="6">
    <source>
        <dbReference type="ARBA" id="ARBA00022723"/>
    </source>
</evidence>
<accession>A0A1G1L2S6</accession>
<dbReference type="SUPFAM" id="SSF46589">
    <property type="entry name" value="tRNA-binding arm"/>
    <property type="match status" value="1"/>
</dbReference>
<keyword evidence="11 13" id="KW-0030">Aminoacyl-tRNA synthetase</keyword>
<evidence type="ECO:0000256" key="4">
    <source>
        <dbReference type="ARBA" id="ARBA00022490"/>
    </source>
</evidence>
<dbReference type="InterPro" id="IPR002319">
    <property type="entry name" value="Phenylalanyl-tRNA_Synthase"/>
</dbReference>
<dbReference type="HAMAP" id="MF_00281">
    <property type="entry name" value="Phe_tRNA_synth_alpha1"/>
    <property type="match status" value="1"/>
</dbReference>
<dbReference type="PANTHER" id="PTHR11538:SF41">
    <property type="entry name" value="PHENYLALANINE--TRNA LIGASE, MITOCHONDRIAL"/>
    <property type="match status" value="1"/>
</dbReference>
<keyword evidence="8 13" id="KW-0067">ATP-binding</keyword>